<proteinExistence type="predicted"/>
<organism evidence="1 2">
    <name type="scientific">Streptomyces leeuwenhoekii</name>
    <dbReference type="NCBI Taxonomy" id="1437453"/>
    <lineage>
        <taxon>Bacteria</taxon>
        <taxon>Bacillati</taxon>
        <taxon>Actinomycetota</taxon>
        <taxon>Actinomycetes</taxon>
        <taxon>Kitasatosporales</taxon>
        <taxon>Streptomycetaceae</taxon>
        <taxon>Streptomyces</taxon>
    </lineage>
</organism>
<sequence length="53" mass="5716">MLDDVVLRSAFKRAHEIVRARVITDATEAAGLSEPDPTILVNLSRAGGSLRPE</sequence>
<protein>
    <submittedName>
        <fullName evidence="1">Transcriptional Regulator</fullName>
    </submittedName>
</protein>
<accession>A0A0F7VUU1</accession>
<reference evidence="1 2" key="1">
    <citation type="submission" date="2015-02" db="EMBL/GenBank/DDBJ databases">
        <authorList>
            <person name="Gomez-Escribano P.J."/>
        </authorList>
    </citation>
    <scope>NUCLEOTIDE SEQUENCE [LARGE SCALE GENOMIC DNA]</scope>
    <source>
        <strain evidence="2">C34 (DSM 42122 / NRRL B-24963)</strain>
    </source>
</reference>
<name>A0A0F7VUU1_STRLW</name>
<dbReference type="EMBL" id="LN831790">
    <property type="protein sequence ID" value="CQR61262.1"/>
    <property type="molecule type" value="Genomic_DNA"/>
</dbReference>
<dbReference type="KEGG" id="sle:sle_18000"/>
<dbReference type="Proteomes" id="UP000035016">
    <property type="component" value="Chromosome Chromosome"/>
</dbReference>
<evidence type="ECO:0000313" key="2">
    <source>
        <dbReference type="Proteomes" id="UP000035016"/>
    </source>
</evidence>
<dbReference type="RefSeq" id="WP_242513956.1">
    <property type="nucleotide sequence ID" value="NZ_AZSD01000098.1"/>
</dbReference>
<gene>
    <name evidence="1" type="primary">sle_18000</name>
</gene>
<dbReference type="AlphaFoldDB" id="A0A0F7VUU1"/>
<evidence type="ECO:0000313" key="1">
    <source>
        <dbReference type="EMBL" id="CQR61262.1"/>
    </source>
</evidence>